<evidence type="ECO:0000256" key="1">
    <source>
        <dbReference type="SAM" id="Phobius"/>
    </source>
</evidence>
<protein>
    <submittedName>
        <fullName evidence="2">CDP-alcohol phosphatidyltransferase</fullName>
    </submittedName>
</protein>
<feature type="transmembrane region" description="Helical" evidence="1">
    <location>
        <begin position="154"/>
        <end position="171"/>
    </location>
</feature>
<dbReference type="GO" id="GO:0008654">
    <property type="term" value="P:phospholipid biosynthetic process"/>
    <property type="evidence" value="ECO:0007669"/>
    <property type="project" value="InterPro"/>
</dbReference>
<evidence type="ECO:0000313" key="3">
    <source>
        <dbReference type="Proteomes" id="UP000237440"/>
    </source>
</evidence>
<evidence type="ECO:0000313" key="2">
    <source>
        <dbReference type="EMBL" id="POF42260.1"/>
    </source>
</evidence>
<accession>A0A2S3VQM3</accession>
<keyword evidence="2" id="KW-0808">Transferase</keyword>
<sequence length="207" mass="22271">MPSIYQIKPAFQNLLRPLVRRLFDNGTTANQITVLAGIGSVLVGAVIAGFAHHPWVFVLVPVWMIVRMALNAIDGMLAREFGQQSRLGAYLNELCDIAADCALILPFALLPDVSPWLVLLVTLLALFTEYSGVLGPMVGASRRYDGPMGKSDRAFVLGVVAAGIALGWISALWINGVFAIIAVLLLCTLVNRVRQGLKEVQQDGSSA</sequence>
<dbReference type="Gene3D" id="1.20.120.1760">
    <property type="match status" value="1"/>
</dbReference>
<reference evidence="3" key="1">
    <citation type="submission" date="2017-02" db="EMBL/GenBank/DDBJ databases">
        <authorList>
            <person name="Furmanczyk E.M."/>
        </authorList>
    </citation>
    <scope>NUCLEOTIDE SEQUENCE [LARGE SCALE GENOMIC DNA]</scope>
    <source>
        <strain evidence="3">AP3_22</strain>
    </source>
</reference>
<feature type="transmembrane region" description="Helical" evidence="1">
    <location>
        <begin position="29"/>
        <end position="50"/>
    </location>
</feature>
<dbReference type="Pfam" id="PF01066">
    <property type="entry name" value="CDP-OH_P_transf"/>
    <property type="match status" value="1"/>
</dbReference>
<comment type="caution">
    <text evidence="2">The sequence shown here is derived from an EMBL/GenBank/DDBJ whole genome shotgun (WGS) entry which is preliminary data.</text>
</comment>
<keyword evidence="3" id="KW-1185">Reference proteome</keyword>
<name>A0A2S3VQM3_9PSED</name>
<feature type="transmembrane region" description="Helical" evidence="1">
    <location>
        <begin position="177"/>
        <end position="193"/>
    </location>
</feature>
<dbReference type="OrthoDB" id="1034332at2"/>
<keyword evidence="1" id="KW-1133">Transmembrane helix</keyword>
<organism evidence="2 3">
    <name type="scientific">Pseudomonas laurylsulfativorans</name>
    <dbReference type="NCBI Taxonomy" id="1943631"/>
    <lineage>
        <taxon>Bacteria</taxon>
        <taxon>Pseudomonadati</taxon>
        <taxon>Pseudomonadota</taxon>
        <taxon>Gammaproteobacteria</taxon>
        <taxon>Pseudomonadales</taxon>
        <taxon>Pseudomonadaceae</taxon>
        <taxon>Pseudomonas</taxon>
    </lineage>
</organism>
<gene>
    <name evidence="2" type="ORF">B0D71_12540</name>
</gene>
<dbReference type="GO" id="GO:0016020">
    <property type="term" value="C:membrane"/>
    <property type="evidence" value="ECO:0007669"/>
    <property type="project" value="InterPro"/>
</dbReference>
<dbReference type="InterPro" id="IPR043130">
    <property type="entry name" value="CDP-OH_PTrfase_TM_dom"/>
</dbReference>
<dbReference type="EMBL" id="MUJK01000003">
    <property type="protein sequence ID" value="POF42260.1"/>
    <property type="molecule type" value="Genomic_DNA"/>
</dbReference>
<dbReference type="GO" id="GO:0016780">
    <property type="term" value="F:phosphotransferase activity, for other substituted phosphate groups"/>
    <property type="evidence" value="ECO:0007669"/>
    <property type="project" value="InterPro"/>
</dbReference>
<feature type="transmembrane region" description="Helical" evidence="1">
    <location>
        <begin position="116"/>
        <end position="133"/>
    </location>
</feature>
<proteinExistence type="predicted"/>
<keyword evidence="1" id="KW-0472">Membrane</keyword>
<dbReference type="RefSeq" id="WP_103395073.1">
    <property type="nucleotide sequence ID" value="NZ_MUJK01000003.1"/>
</dbReference>
<dbReference type="InterPro" id="IPR000462">
    <property type="entry name" value="CDP-OH_P_trans"/>
</dbReference>
<keyword evidence="1" id="KW-0812">Transmembrane</keyword>
<dbReference type="Proteomes" id="UP000237440">
    <property type="component" value="Unassembled WGS sequence"/>
</dbReference>
<dbReference type="AlphaFoldDB" id="A0A2S3VQM3"/>